<evidence type="ECO:0000256" key="1">
    <source>
        <dbReference type="PROSITE-ProRule" id="PRU00325"/>
    </source>
</evidence>
<dbReference type="AlphaFoldDB" id="A0AAD7DDX2"/>
<comment type="caution">
    <text evidence="4">The sequence shown here is derived from an EMBL/GenBank/DDBJ whole genome shotgun (WGS) entry which is preliminary data.</text>
</comment>
<accession>A0AAD7DDX2</accession>
<evidence type="ECO:0000313" key="5">
    <source>
        <dbReference type="Proteomes" id="UP001221757"/>
    </source>
</evidence>
<name>A0AAD7DDX2_MYCRO</name>
<evidence type="ECO:0000313" key="4">
    <source>
        <dbReference type="EMBL" id="KAJ7689378.1"/>
    </source>
</evidence>
<dbReference type="Proteomes" id="UP001221757">
    <property type="component" value="Unassembled WGS sequence"/>
</dbReference>
<feature type="region of interest" description="Disordered" evidence="2">
    <location>
        <begin position="524"/>
        <end position="551"/>
    </location>
</feature>
<proteinExistence type="predicted"/>
<evidence type="ECO:0000256" key="2">
    <source>
        <dbReference type="SAM" id="MobiDB-lite"/>
    </source>
</evidence>
<protein>
    <recommendedName>
        <fullName evidence="3">SWIM-type domain-containing protein</fullName>
    </recommendedName>
</protein>
<sequence length="551" mass="62804">MQPVKGRASLEWSESATLLAEHQDKAFELDTFIKMDGPSAMAAFEGVESGVDVAKKMVSLVWAATGYRFIDKKKKTSPASDTVITYNDEQKRQAQMKMDRFPCDGWLHITADSKNPATVRLRVHHHCAHCQYVYISLTDKITKLVGEMRNQPASNIWMCILQENPGTDITQKQIYALWCELNKAAWRLDDDQVKSVQILLEKMHGKEIELIPIHQEDGVHCIAFGFTEVLDGWAEQNKELVMNSTWKTNAAGYELYRMVGKANRQAIPFVFMFTTNTNGTAPEGAKTRMLSYILRYLNQRCPNLIFIDPTWAPGISSDWTEDDDGDALDDSTSPSTCVPPVLILKMGDVHVPVYPNPPKLKATTQDEFCSSEFRSPVVEMFCTHLNQHSTFPRNDPEERIRRLGRPKGLAGWQVNFKATWIDMSRTDKHRLTEKQLKWLRTPWNTKGREEHLQPLEEETWDRGVYMTDIENWMCSCPAYPKNQFLLCKHLGGTPEPEDTTGDGDNSGRAMEEITPDTTTINTHMLARTDTKDQESDEEPSDCGGRVHIHYH</sequence>
<dbReference type="EMBL" id="JARKIE010000072">
    <property type="protein sequence ID" value="KAJ7689378.1"/>
    <property type="molecule type" value="Genomic_DNA"/>
</dbReference>
<organism evidence="4 5">
    <name type="scientific">Mycena rosella</name>
    <name type="common">Pink bonnet</name>
    <name type="synonym">Agaricus rosellus</name>
    <dbReference type="NCBI Taxonomy" id="1033263"/>
    <lineage>
        <taxon>Eukaryota</taxon>
        <taxon>Fungi</taxon>
        <taxon>Dikarya</taxon>
        <taxon>Basidiomycota</taxon>
        <taxon>Agaricomycotina</taxon>
        <taxon>Agaricomycetes</taxon>
        <taxon>Agaricomycetidae</taxon>
        <taxon>Agaricales</taxon>
        <taxon>Marasmiineae</taxon>
        <taxon>Mycenaceae</taxon>
        <taxon>Mycena</taxon>
    </lineage>
</organism>
<evidence type="ECO:0000259" key="3">
    <source>
        <dbReference type="PROSITE" id="PS50966"/>
    </source>
</evidence>
<keyword evidence="1" id="KW-0479">Metal-binding</keyword>
<dbReference type="GO" id="GO:0008270">
    <property type="term" value="F:zinc ion binding"/>
    <property type="evidence" value="ECO:0007669"/>
    <property type="project" value="UniProtKB-KW"/>
</dbReference>
<reference evidence="4" key="1">
    <citation type="submission" date="2023-03" db="EMBL/GenBank/DDBJ databases">
        <title>Massive genome expansion in bonnet fungi (Mycena s.s.) driven by repeated elements and novel gene families across ecological guilds.</title>
        <authorList>
            <consortium name="Lawrence Berkeley National Laboratory"/>
            <person name="Harder C.B."/>
            <person name="Miyauchi S."/>
            <person name="Viragh M."/>
            <person name="Kuo A."/>
            <person name="Thoen E."/>
            <person name="Andreopoulos B."/>
            <person name="Lu D."/>
            <person name="Skrede I."/>
            <person name="Drula E."/>
            <person name="Henrissat B."/>
            <person name="Morin E."/>
            <person name="Kohler A."/>
            <person name="Barry K."/>
            <person name="LaButti K."/>
            <person name="Morin E."/>
            <person name="Salamov A."/>
            <person name="Lipzen A."/>
            <person name="Mereny Z."/>
            <person name="Hegedus B."/>
            <person name="Baldrian P."/>
            <person name="Stursova M."/>
            <person name="Weitz H."/>
            <person name="Taylor A."/>
            <person name="Grigoriev I.V."/>
            <person name="Nagy L.G."/>
            <person name="Martin F."/>
            <person name="Kauserud H."/>
        </authorList>
    </citation>
    <scope>NUCLEOTIDE SEQUENCE</scope>
    <source>
        <strain evidence="4">CBHHK067</strain>
    </source>
</reference>
<feature type="domain" description="SWIM-type" evidence="3">
    <location>
        <begin position="465"/>
        <end position="498"/>
    </location>
</feature>
<keyword evidence="5" id="KW-1185">Reference proteome</keyword>
<keyword evidence="1" id="KW-0862">Zinc</keyword>
<gene>
    <name evidence="4" type="ORF">B0H17DRAFT_1134965</name>
</gene>
<dbReference type="InterPro" id="IPR007527">
    <property type="entry name" value="Znf_SWIM"/>
</dbReference>
<dbReference type="PROSITE" id="PS50966">
    <property type="entry name" value="ZF_SWIM"/>
    <property type="match status" value="1"/>
</dbReference>
<keyword evidence="1" id="KW-0863">Zinc-finger</keyword>